<dbReference type="InterPro" id="IPR011250">
    <property type="entry name" value="OMP/PagP_B-barrel"/>
</dbReference>
<comment type="caution">
    <text evidence="1">The sequence shown here is derived from an EMBL/GenBank/DDBJ whole genome shotgun (WGS) entry which is preliminary data.</text>
</comment>
<dbReference type="Gene3D" id="2.40.160.20">
    <property type="match status" value="1"/>
</dbReference>
<sequence length="115" mass="12953">MSESSLWGVRQTVNARDTEGESVKFDGSTRVFYDYHFGNGKARPFIGASIGGVYGDRVDETFMAGPEIGFKYWVQDKTFITAMAEYQFLFKSGSDAQDRYDDGVFLYSIGIGFNY</sequence>
<name>A0AA42H9V1_STUST</name>
<organism evidence="1 3">
    <name type="scientific">Stutzerimonas stutzeri</name>
    <name type="common">Pseudomonas stutzeri</name>
    <dbReference type="NCBI Taxonomy" id="316"/>
    <lineage>
        <taxon>Bacteria</taxon>
        <taxon>Pseudomonadati</taxon>
        <taxon>Pseudomonadota</taxon>
        <taxon>Gammaproteobacteria</taxon>
        <taxon>Pseudomonadales</taxon>
        <taxon>Pseudomonadaceae</taxon>
        <taxon>Stutzerimonas</taxon>
    </lineage>
</organism>
<evidence type="ECO:0000313" key="3">
    <source>
        <dbReference type="Proteomes" id="UP001158076"/>
    </source>
</evidence>
<dbReference type="SUPFAM" id="SSF56925">
    <property type="entry name" value="OMPA-like"/>
    <property type="match status" value="1"/>
</dbReference>
<dbReference type="Proteomes" id="UP001161139">
    <property type="component" value="Unassembled WGS sequence"/>
</dbReference>
<accession>A0AA42H9V1</accession>
<gene>
    <name evidence="2" type="ORF">N5D09_15785</name>
    <name evidence="1" type="ORF">N7335_14230</name>
</gene>
<dbReference type="EMBL" id="JAODZE010000017">
    <property type="protein sequence ID" value="MDH0147547.1"/>
    <property type="molecule type" value="Genomic_DNA"/>
</dbReference>
<dbReference type="AlphaFoldDB" id="A0AA42H9V1"/>
<reference evidence="1" key="1">
    <citation type="submission" date="2022-09" db="EMBL/GenBank/DDBJ databases">
        <title>Intensive care unit water sources are persistently colonized with multi-drug resistant bacteria and are the site of extensive horizontal gene transfer of antibiotic resistance genes.</title>
        <authorList>
            <person name="Diorio-Toth L."/>
        </authorList>
    </citation>
    <scope>NUCLEOTIDE SEQUENCE</scope>
    <source>
        <strain evidence="2">GD03864</strain>
        <strain evidence="1">GD04147</strain>
    </source>
</reference>
<proteinExistence type="predicted"/>
<evidence type="ECO:0000313" key="1">
    <source>
        <dbReference type="EMBL" id="MDH0147547.1"/>
    </source>
</evidence>
<dbReference type="Proteomes" id="UP001158076">
    <property type="component" value="Unassembled WGS sequence"/>
</dbReference>
<evidence type="ECO:0000313" key="2">
    <source>
        <dbReference type="EMBL" id="MDH0689555.1"/>
    </source>
</evidence>
<protein>
    <submittedName>
        <fullName evidence="1">Uncharacterized protein</fullName>
    </submittedName>
</protein>
<dbReference type="EMBL" id="JAOCDG010000029">
    <property type="protein sequence ID" value="MDH0689555.1"/>
    <property type="molecule type" value="Genomic_DNA"/>
</dbReference>